<protein>
    <submittedName>
        <fullName evidence="5">BamA/TamA family outer membrane protein</fullName>
    </submittedName>
</protein>
<dbReference type="InterPro" id="IPR039910">
    <property type="entry name" value="D15-like"/>
</dbReference>
<evidence type="ECO:0000256" key="2">
    <source>
        <dbReference type="ARBA" id="ARBA00022692"/>
    </source>
</evidence>
<sequence length="601" mass="68233">MTKVQHRLTLLLLFLWMGFQAASQNRYALVIEGVDRDPGFITGSLGIKTDFINQEDCRQYTGQLLPLLQTKGYITASVDSLRLDSASAYMQLFVGMRYTWEALSTTEESRKWLAQVGYDPHLFEDRPLDYELLGNIQQRMLNYFENHGHPFAKVYVDALNIRGDKVSGQLQVHPGPLYRVDSIRMTGNAKLSNDYLQNYLDIRNGSIYNKEKLQRISTELKKLNYIEETFPPRFYWGGTGGLVEVFLQQKKSNQVNFIVGFLPNSDAASSKKLQITGEGLLNLKNALGGGETIGLVWQKLQAASQRLDVAFLQPYLFRSRFGLDFAFNMLKRDSSYLNFEYRAGTQYSINTRQNLKLFYNQFSTIISTINKNQLLQTRQLPPEADVKISNIGIEYQLNTTNYIFNPVSGFDIKFMGTGGIKKIKKNNLVLELEDPEDPAFDFGSLYDTVKLRSVQVRTILSAARYMPLSARGASTIKAAVQGGYLAGENIFRNELFQIGGYRLLRGFDEQSQFLSQYAIGTLEYRYLVGENSYLNAFADGGWGYDGSRGVRKNYNFLGVGIGLAFETKAGVFNLAWAVGKRNDTNFNLRQSKIHFGFISYF</sequence>
<feature type="signal peptide" evidence="3">
    <location>
        <begin position="1"/>
        <end position="21"/>
    </location>
</feature>
<keyword evidence="1" id="KW-0472">Membrane</keyword>
<accession>A0ABS8PU86</accession>
<comment type="caution">
    <text evidence="5">The sequence shown here is derived from an EMBL/GenBank/DDBJ whole genome shotgun (WGS) entry which is preliminary data.</text>
</comment>
<dbReference type="InterPro" id="IPR010827">
    <property type="entry name" value="BamA/TamA_POTRA"/>
</dbReference>
<dbReference type="Proteomes" id="UP001199816">
    <property type="component" value="Unassembled WGS sequence"/>
</dbReference>
<evidence type="ECO:0000256" key="1">
    <source>
        <dbReference type="ARBA" id="ARBA00022452"/>
    </source>
</evidence>
<dbReference type="PANTHER" id="PTHR12815:SF18">
    <property type="entry name" value="SORTING AND ASSEMBLY MACHINERY COMPONENT 50 HOMOLOG"/>
    <property type="match status" value="1"/>
</dbReference>
<feature type="chain" id="PRO_5046466211" evidence="3">
    <location>
        <begin position="22"/>
        <end position="601"/>
    </location>
</feature>
<keyword evidence="2" id="KW-0812">Transmembrane</keyword>
<evidence type="ECO:0000259" key="4">
    <source>
        <dbReference type="Pfam" id="PF07244"/>
    </source>
</evidence>
<feature type="domain" description="POTRA" evidence="4">
    <location>
        <begin position="178"/>
        <end position="227"/>
    </location>
</feature>
<dbReference type="RefSeq" id="WP_231004749.1">
    <property type="nucleotide sequence ID" value="NZ_JAJNEC010000005.1"/>
</dbReference>
<reference evidence="5 6" key="1">
    <citation type="submission" date="2021-11" db="EMBL/GenBank/DDBJ databases">
        <title>Genomic of Niabella pedocola.</title>
        <authorList>
            <person name="Wu T."/>
        </authorList>
    </citation>
    <scope>NUCLEOTIDE SEQUENCE [LARGE SCALE GENOMIC DNA]</scope>
    <source>
        <strain evidence="5 6">JCM 31011</strain>
    </source>
</reference>
<organism evidence="5 6">
    <name type="scientific">Niabella pedocola</name>
    <dbReference type="NCBI Taxonomy" id="1752077"/>
    <lineage>
        <taxon>Bacteria</taxon>
        <taxon>Pseudomonadati</taxon>
        <taxon>Bacteroidota</taxon>
        <taxon>Chitinophagia</taxon>
        <taxon>Chitinophagales</taxon>
        <taxon>Chitinophagaceae</taxon>
        <taxon>Niabella</taxon>
    </lineage>
</organism>
<dbReference type="PANTHER" id="PTHR12815">
    <property type="entry name" value="SORTING AND ASSEMBLY MACHINERY SAMM50 PROTEIN FAMILY MEMBER"/>
    <property type="match status" value="1"/>
</dbReference>
<keyword evidence="6" id="KW-1185">Reference proteome</keyword>
<dbReference type="EMBL" id="JAJNEC010000005">
    <property type="protein sequence ID" value="MCD2423486.1"/>
    <property type="molecule type" value="Genomic_DNA"/>
</dbReference>
<name>A0ABS8PU86_9BACT</name>
<evidence type="ECO:0000313" key="6">
    <source>
        <dbReference type="Proteomes" id="UP001199816"/>
    </source>
</evidence>
<keyword evidence="3" id="KW-0732">Signal</keyword>
<proteinExistence type="predicted"/>
<dbReference type="Pfam" id="PF07244">
    <property type="entry name" value="POTRA"/>
    <property type="match status" value="1"/>
</dbReference>
<evidence type="ECO:0000313" key="5">
    <source>
        <dbReference type="EMBL" id="MCD2423486.1"/>
    </source>
</evidence>
<dbReference type="Gene3D" id="2.40.160.50">
    <property type="entry name" value="membrane protein fhac: a member of the omp85/tpsb transporter family"/>
    <property type="match status" value="1"/>
</dbReference>
<gene>
    <name evidence="5" type="ORF">LQ567_11985</name>
</gene>
<evidence type="ECO:0000256" key="3">
    <source>
        <dbReference type="SAM" id="SignalP"/>
    </source>
</evidence>
<keyword evidence="1" id="KW-1134">Transmembrane beta strand</keyword>
<dbReference type="Gene3D" id="3.10.20.310">
    <property type="entry name" value="membrane protein fhac"/>
    <property type="match status" value="1"/>
</dbReference>